<evidence type="ECO:0000256" key="7">
    <source>
        <dbReference type="SAM" id="Coils"/>
    </source>
</evidence>
<sequence>MKNRARNKLVLMILSFLVLLATALFHVYTLEGEQKLIWMIFLAILICFVIAHNLKVTTLKKDLESEVQKNKDAHDRLMVKYKIESTLSKISSMLSFADNLDEKIEESLGMLGELCNADRSYVFRVVDDEDTVSNTHEWCAKGVKPQKEMLQNLSGSDYQWWLKKLTEEGNIHIKDIEKLPPEAKAEKELLTGQDIKSLIALPFFIENEIAGFIGFDNVRETNEWTKQDIEVLTTYSNLLAMAFRKNSIAEELNLERRQLLSIFDIIDEPVYVSDPYTYEILYVNRFLKQIIVENPIGKKCYQVLQGLNETCDFCTNSIILKNRNQAHKWEYHNPIAERDYLVLDRILKWTDGRDVRLEMAHDITEIKQAERTIKENQDNFTKIIDSSPLPIAIMNSLGEFEYANHKFTEMIGYTIDDIPTISKWWETLYPDPEYRKKVQENWNEISKRNDNGASAERVLKCLDGSEREVVIYFARTNNNTVFIINDLTELKKTEKALMVDESCLETLHELSHMNGFSIDNIRNFALVEGIKLTGSEVGVLGFFDETKNLSSVITQPGNILKMHGFAENDLISGLESCHRWAELLESKKPLIMNEPTEIERARCPEIFKNMNIMSYLAAPIIYENKVVGLLAVANKKDDYTKNDARQISLITQMMGDMILLKHSEDELKNYNRKLETINDELRKANDELHSLDEMKSNFLATMSHELKTPLISIMGFGELVGDETLGPLNKEQKRAMKVMNSNSGQLKRLIESLLFMSSLQARNYEYEYLELRLPQIIDKALSVISMENTDKQLTVENAIPDSLPFVSGDSNYLSEVFIHLIDNAFKFTPSGGRIIITGKNEETGIHIIIEDTGIGIPETKIMKTFDSFYQLDGSLTRRYGGAGIGLNICKRITEDHGGKLWLESAEGIGTKVHVILPAMNNDVNPSISSSDFQFLQQ</sequence>
<dbReference type="GO" id="GO:0005524">
    <property type="term" value="F:ATP binding"/>
    <property type="evidence" value="ECO:0007669"/>
    <property type="project" value="UniProtKB-KW"/>
</dbReference>
<dbReference type="PRINTS" id="PR00344">
    <property type="entry name" value="BCTRLSENSOR"/>
</dbReference>
<dbReference type="SMART" id="SM00065">
    <property type="entry name" value="GAF"/>
    <property type="match status" value="2"/>
</dbReference>
<dbReference type="SMART" id="SM00387">
    <property type="entry name" value="HATPase_c"/>
    <property type="match status" value="1"/>
</dbReference>
<accession>A0AA51UK07</accession>
<evidence type="ECO:0000256" key="5">
    <source>
        <dbReference type="ARBA" id="ARBA00022777"/>
    </source>
</evidence>
<dbReference type="GO" id="GO:0000155">
    <property type="term" value="F:phosphorelay sensor kinase activity"/>
    <property type="evidence" value="ECO:0007669"/>
    <property type="project" value="InterPro"/>
</dbReference>
<keyword evidence="12" id="KW-1185">Reference proteome</keyword>
<protein>
    <recommendedName>
        <fullName evidence="2">histidine kinase</fullName>
        <ecNumber evidence="2">2.7.13.3</ecNumber>
    </recommendedName>
</protein>
<dbReference type="SUPFAM" id="SSF55781">
    <property type="entry name" value="GAF domain-like"/>
    <property type="match status" value="2"/>
</dbReference>
<evidence type="ECO:0000256" key="8">
    <source>
        <dbReference type="SAM" id="Phobius"/>
    </source>
</evidence>
<dbReference type="InterPro" id="IPR050736">
    <property type="entry name" value="Sensor_HK_Regulatory"/>
</dbReference>
<dbReference type="InterPro" id="IPR004358">
    <property type="entry name" value="Sig_transdc_His_kin-like_C"/>
</dbReference>
<dbReference type="EC" id="2.7.13.3" evidence="2"/>
<feature type="domain" description="Histidine kinase" evidence="9">
    <location>
        <begin position="701"/>
        <end position="920"/>
    </location>
</feature>
<gene>
    <name evidence="11" type="ORF">RE474_12945</name>
</gene>
<dbReference type="InterPro" id="IPR029016">
    <property type="entry name" value="GAF-like_dom_sf"/>
</dbReference>
<dbReference type="SUPFAM" id="SSF55785">
    <property type="entry name" value="PYP-like sensor domain (PAS domain)"/>
    <property type="match status" value="1"/>
</dbReference>
<dbReference type="InterPro" id="IPR003594">
    <property type="entry name" value="HATPase_dom"/>
</dbReference>
<dbReference type="Gene3D" id="3.30.450.40">
    <property type="match status" value="2"/>
</dbReference>
<dbReference type="InterPro" id="IPR003018">
    <property type="entry name" value="GAF"/>
</dbReference>
<dbReference type="Pfam" id="PF13188">
    <property type="entry name" value="PAS_8"/>
    <property type="match status" value="1"/>
</dbReference>
<feature type="domain" description="PAS" evidence="10">
    <location>
        <begin position="376"/>
        <end position="431"/>
    </location>
</feature>
<dbReference type="InterPro" id="IPR036890">
    <property type="entry name" value="HATPase_C_sf"/>
</dbReference>
<keyword evidence="8" id="KW-1133">Transmembrane helix</keyword>
<feature type="transmembrane region" description="Helical" evidence="8">
    <location>
        <begin position="35"/>
        <end position="54"/>
    </location>
</feature>
<dbReference type="AlphaFoldDB" id="A0AA51UK07"/>
<keyword evidence="3" id="KW-0597">Phosphoprotein</keyword>
<dbReference type="RefSeq" id="WP_309310776.1">
    <property type="nucleotide sequence ID" value="NZ_CP133592.1"/>
</dbReference>
<evidence type="ECO:0000256" key="1">
    <source>
        <dbReference type="ARBA" id="ARBA00000085"/>
    </source>
</evidence>
<keyword evidence="5" id="KW-0418">Kinase</keyword>
<evidence type="ECO:0000256" key="6">
    <source>
        <dbReference type="ARBA" id="ARBA00023012"/>
    </source>
</evidence>
<dbReference type="Gene3D" id="1.10.287.130">
    <property type="match status" value="1"/>
</dbReference>
<dbReference type="NCBIfam" id="TIGR00229">
    <property type="entry name" value="sensory_box"/>
    <property type="match status" value="1"/>
</dbReference>
<dbReference type="Proteomes" id="UP001182908">
    <property type="component" value="Chromosome"/>
</dbReference>
<keyword evidence="11" id="KW-0067">ATP-binding</keyword>
<keyword evidence="7" id="KW-0175">Coiled coil</keyword>
<evidence type="ECO:0000256" key="4">
    <source>
        <dbReference type="ARBA" id="ARBA00022679"/>
    </source>
</evidence>
<keyword evidence="8" id="KW-0472">Membrane</keyword>
<dbReference type="InterPro" id="IPR000014">
    <property type="entry name" value="PAS"/>
</dbReference>
<evidence type="ECO:0000313" key="12">
    <source>
        <dbReference type="Proteomes" id="UP001182908"/>
    </source>
</evidence>
<dbReference type="SMART" id="SM00388">
    <property type="entry name" value="HisKA"/>
    <property type="match status" value="1"/>
</dbReference>
<dbReference type="KEGG" id="mseb:RE474_12945"/>
<evidence type="ECO:0000313" key="11">
    <source>
        <dbReference type="EMBL" id="WMW24969.1"/>
    </source>
</evidence>
<dbReference type="Pfam" id="PF13185">
    <property type="entry name" value="GAF_2"/>
    <property type="match status" value="1"/>
</dbReference>
<dbReference type="Pfam" id="PF01590">
    <property type="entry name" value="GAF"/>
    <property type="match status" value="1"/>
</dbReference>
<reference evidence="11 12" key="1">
    <citation type="submission" date="2023-08" db="EMBL/GenBank/DDBJ databases">
        <title>Methanolobus mangrovi sp. nov. and Methanolobus sediminis sp. nov, two novel methylotrophic methanogens isolated from mangrove sediments in China.</title>
        <authorList>
            <person name="Zhou J."/>
        </authorList>
    </citation>
    <scope>NUCLEOTIDE SEQUENCE [LARGE SCALE GENOMIC DNA]</scope>
    <source>
        <strain evidence="11 12">FTZ6</strain>
    </source>
</reference>
<dbReference type="CDD" id="cd00082">
    <property type="entry name" value="HisKA"/>
    <property type="match status" value="1"/>
</dbReference>
<keyword evidence="11" id="KW-0547">Nucleotide-binding</keyword>
<dbReference type="SUPFAM" id="SSF55874">
    <property type="entry name" value="ATPase domain of HSP90 chaperone/DNA topoisomerase II/histidine kinase"/>
    <property type="match status" value="1"/>
</dbReference>
<name>A0AA51UK07_9EURY</name>
<dbReference type="PANTHER" id="PTHR43711">
    <property type="entry name" value="TWO-COMPONENT HISTIDINE KINASE"/>
    <property type="match status" value="1"/>
</dbReference>
<dbReference type="InterPro" id="IPR003661">
    <property type="entry name" value="HisK_dim/P_dom"/>
</dbReference>
<dbReference type="Pfam" id="PF00512">
    <property type="entry name" value="HisKA"/>
    <property type="match status" value="1"/>
</dbReference>
<dbReference type="GeneID" id="84233640"/>
<keyword evidence="6" id="KW-0902">Two-component regulatory system</keyword>
<dbReference type="SUPFAM" id="SSF47384">
    <property type="entry name" value="Homodimeric domain of signal transducing histidine kinase"/>
    <property type="match status" value="1"/>
</dbReference>
<evidence type="ECO:0000256" key="3">
    <source>
        <dbReference type="ARBA" id="ARBA00022553"/>
    </source>
</evidence>
<evidence type="ECO:0000259" key="9">
    <source>
        <dbReference type="PROSITE" id="PS50109"/>
    </source>
</evidence>
<dbReference type="InterPro" id="IPR005467">
    <property type="entry name" value="His_kinase_dom"/>
</dbReference>
<dbReference type="EMBL" id="CP133592">
    <property type="protein sequence ID" value="WMW24969.1"/>
    <property type="molecule type" value="Genomic_DNA"/>
</dbReference>
<organism evidence="11 12">
    <name type="scientific">Methanolobus sediminis</name>
    <dbReference type="NCBI Taxonomy" id="3072978"/>
    <lineage>
        <taxon>Archaea</taxon>
        <taxon>Methanobacteriati</taxon>
        <taxon>Methanobacteriota</taxon>
        <taxon>Stenosarchaea group</taxon>
        <taxon>Methanomicrobia</taxon>
        <taxon>Methanosarcinales</taxon>
        <taxon>Methanosarcinaceae</taxon>
        <taxon>Methanolobus</taxon>
    </lineage>
</organism>
<dbReference type="FunFam" id="3.30.565.10:FF:000006">
    <property type="entry name" value="Sensor histidine kinase WalK"/>
    <property type="match status" value="1"/>
</dbReference>
<feature type="coiled-coil region" evidence="7">
    <location>
        <begin position="660"/>
        <end position="694"/>
    </location>
</feature>
<dbReference type="Gene3D" id="3.30.450.20">
    <property type="entry name" value="PAS domain"/>
    <property type="match status" value="2"/>
</dbReference>
<evidence type="ECO:0000259" key="10">
    <source>
        <dbReference type="PROSITE" id="PS50112"/>
    </source>
</evidence>
<comment type="catalytic activity">
    <reaction evidence="1">
        <text>ATP + protein L-histidine = ADP + protein N-phospho-L-histidine.</text>
        <dbReference type="EC" id="2.7.13.3"/>
    </reaction>
</comment>
<dbReference type="Gene3D" id="3.30.565.10">
    <property type="entry name" value="Histidine kinase-like ATPase, C-terminal domain"/>
    <property type="match status" value="1"/>
</dbReference>
<dbReference type="PROSITE" id="PS50112">
    <property type="entry name" value="PAS"/>
    <property type="match status" value="1"/>
</dbReference>
<dbReference type="InterPro" id="IPR036097">
    <property type="entry name" value="HisK_dim/P_sf"/>
</dbReference>
<keyword evidence="4" id="KW-0808">Transferase</keyword>
<evidence type="ECO:0000256" key="2">
    <source>
        <dbReference type="ARBA" id="ARBA00012438"/>
    </source>
</evidence>
<dbReference type="SMART" id="SM00091">
    <property type="entry name" value="PAS"/>
    <property type="match status" value="2"/>
</dbReference>
<dbReference type="Pfam" id="PF02518">
    <property type="entry name" value="HATPase_c"/>
    <property type="match status" value="1"/>
</dbReference>
<proteinExistence type="predicted"/>
<dbReference type="PROSITE" id="PS50109">
    <property type="entry name" value="HIS_KIN"/>
    <property type="match status" value="1"/>
</dbReference>
<dbReference type="PANTHER" id="PTHR43711:SF31">
    <property type="entry name" value="HISTIDINE KINASE"/>
    <property type="match status" value="1"/>
</dbReference>
<keyword evidence="8" id="KW-0812">Transmembrane</keyword>
<dbReference type="InterPro" id="IPR035965">
    <property type="entry name" value="PAS-like_dom_sf"/>
</dbReference>